<dbReference type="SMART" id="SM00898">
    <property type="entry name" value="Fapy_DNA_glyco"/>
    <property type="match status" value="1"/>
</dbReference>
<sequence length="64" mass="7708">MPELPEVETVRRGLEKLVLNKKIKDIRVLYSKTIVNEESEFIEKLTNKTIKKIDRRGKYLLFRF</sequence>
<dbReference type="InterPro" id="IPR035937">
    <property type="entry name" value="FPG_N"/>
</dbReference>
<evidence type="ECO:0000313" key="3">
    <source>
        <dbReference type="Proteomes" id="UP000467635"/>
    </source>
</evidence>
<dbReference type="SUPFAM" id="SSF81624">
    <property type="entry name" value="N-terminal domain of MutM-like DNA repair proteins"/>
    <property type="match status" value="1"/>
</dbReference>
<dbReference type="GO" id="GO:0006284">
    <property type="term" value="P:base-excision repair"/>
    <property type="evidence" value="ECO:0007669"/>
    <property type="project" value="InterPro"/>
</dbReference>
<protein>
    <submittedName>
        <fullName evidence="2">DNA-formamidopyrimidine glycosylase</fullName>
    </submittedName>
</protein>
<feature type="non-terminal residue" evidence="2">
    <location>
        <position position="64"/>
    </location>
</feature>
<dbReference type="GO" id="GO:0003906">
    <property type="term" value="F:DNA-(apurinic or apyrimidinic site) endonuclease activity"/>
    <property type="evidence" value="ECO:0007669"/>
    <property type="project" value="InterPro"/>
</dbReference>
<dbReference type="InterPro" id="IPR012319">
    <property type="entry name" value="FPG_cat"/>
</dbReference>
<dbReference type="AlphaFoldDB" id="A0A7X2STN2"/>
<feature type="domain" description="Formamidopyrimidine-DNA glycosylase catalytic" evidence="1">
    <location>
        <begin position="2"/>
        <end position="64"/>
    </location>
</feature>
<dbReference type="PROSITE" id="PS51068">
    <property type="entry name" value="FPG_CAT"/>
    <property type="match status" value="1"/>
</dbReference>
<dbReference type="EMBL" id="WKKX01001137">
    <property type="protein sequence ID" value="MSE09699.1"/>
    <property type="molecule type" value="Genomic_DNA"/>
</dbReference>
<proteinExistence type="predicted"/>
<gene>
    <name evidence="2" type="ORF">GKC33_13855</name>
</gene>
<comment type="caution">
    <text evidence="2">The sequence shown here is derived from an EMBL/GenBank/DDBJ whole genome shotgun (WGS) entry which is preliminary data.</text>
</comment>
<dbReference type="Proteomes" id="UP000467635">
    <property type="component" value="Unassembled WGS sequence"/>
</dbReference>
<reference evidence="2 3" key="1">
    <citation type="submission" date="2019-11" db="EMBL/GenBank/DDBJ databases">
        <title>Draft Genome Sequence of Plant Growth-Promoting Rhizosphere-Associated Bacteria.</title>
        <authorList>
            <person name="Vasilyev I.Y."/>
            <person name="Radchenko V."/>
            <person name="Ilnitskaya E.V."/>
        </authorList>
    </citation>
    <scope>NUCLEOTIDE SEQUENCE [LARGE SCALE GENOMIC DNA]</scope>
    <source>
        <strain evidence="2 3">VRA_01-1sq_f</strain>
    </source>
</reference>
<evidence type="ECO:0000259" key="1">
    <source>
        <dbReference type="PROSITE" id="PS51068"/>
    </source>
</evidence>
<organism evidence="2 3">
    <name type="scientific">Ligilactobacillus salivarius</name>
    <dbReference type="NCBI Taxonomy" id="1624"/>
    <lineage>
        <taxon>Bacteria</taxon>
        <taxon>Bacillati</taxon>
        <taxon>Bacillota</taxon>
        <taxon>Bacilli</taxon>
        <taxon>Lactobacillales</taxon>
        <taxon>Lactobacillaceae</taxon>
        <taxon>Ligilactobacillus</taxon>
    </lineage>
</organism>
<dbReference type="Pfam" id="PF01149">
    <property type="entry name" value="Fapy_DNA_glyco"/>
    <property type="match status" value="1"/>
</dbReference>
<dbReference type="GO" id="GO:0008270">
    <property type="term" value="F:zinc ion binding"/>
    <property type="evidence" value="ECO:0007669"/>
    <property type="project" value="InterPro"/>
</dbReference>
<accession>A0A7X2STN2</accession>
<dbReference type="Gene3D" id="3.20.190.10">
    <property type="entry name" value="MutM-like, N-terminal"/>
    <property type="match status" value="1"/>
</dbReference>
<dbReference type="GO" id="GO:0019104">
    <property type="term" value="F:DNA N-glycosylase activity"/>
    <property type="evidence" value="ECO:0007669"/>
    <property type="project" value="InterPro"/>
</dbReference>
<name>A0A7X2STN2_9LACO</name>
<evidence type="ECO:0000313" key="2">
    <source>
        <dbReference type="EMBL" id="MSE09699.1"/>
    </source>
</evidence>